<accession>A0A1I3Y0Q5</accession>
<dbReference type="Pfam" id="PF00857">
    <property type="entry name" value="Isochorismatase"/>
    <property type="match status" value="1"/>
</dbReference>
<dbReference type="InterPro" id="IPR000868">
    <property type="entry name" value="Isochorismatase-like_dom"/>
</dbReference>
<gene>
    <name evidence="3" type="ORF">SAMN02745775_101832</name>
</gene>
<dbReference type="Gene3D" id="3.40.50.850">
    <property type="entry name" value="Isochorismatase-like"/>
    <property type="match status" value="1"/>
</dbReference>
<dbReference type="PANTHER" id="PTHR43540:SF1">
    <property type="entry name" value="ISOCHORISMATASE HYDROLASE"/>
    <property type="match status" value="1"/>
</dbReference>
<dbReference type="RefSeq" id="WP_175533722.1">
    <property type="nucleotide sequence ID" value="NZ_FOSQ01000001.1"/>
</dbReference>
<evidence type="ECO:0000259" key="2">
    <source>
        <dbReference type="Pfam" id="PF00857"/>
    </source>
</evidence>
<dbReference type="Proteomes" id="UP000199473">
    <property type="component" value="Unassembled WGS sequence"/>
</dbReference>
<dbReference type="SUPFAM" id="SSF52499">
    <property type="entry name" value="Isochorismatase-like hydrolases"/>
    <property type="match status" value="1"/>
</dbReference>
<dbReference type="AlphaFoldDB" id="A0A1I3Y0Q5"/>
<name>A0A1I3Y0Q5_9PROT</name>
<dbReference type="InterPro" id="IPR036380">
    <property type="entry name" value="Isochorismatase-like_sf"/>
</dbReference>
<evidence type="ECO:0000256" key="1">
    <source>
        <dbReference type="ARBA" id="ARBA00022801"/>
    </source>
</evidence>
<dbReference type="GO" id="GO:0016787">
    <property type="term" value="F:hydrolase activity"/>
    <property type="evidence" value="ECO:0007669"/>
    <property type="project" value="UniProtKB-KW"/>
</dbReference>
<dbReference type="STRING" id="1123062.SAMN02745775_101832"/>
<keyword evidence="4" id="KW-1185">Reference proteome</keyword>
<proteinExistence type="predicted"/>
<keyword evidence="1" id="KW-0378">Hydrolase</keyword>
<feature type="domain" description="Isochorismatase-like" evidence="2">
    <location>
        <begin position="39"/>
        <end position="214"/>
    </location>
</feature>
<evidence type="ECO:0000313" key="3">
    <source>
        <dbReference type="EMBL" id="SFK25375.1"/>
    </source>
</evidence>
<evidence type="ECO:0000313" key="4">
    <source>
        <dbReference type="Proteomes" id="UP000199473"/>
    </source>
</evidence>
<dbReference type="EMBL" id="FOSQ01000001">
    <property type="protein sequence ID" value="SFK25375.1"/>
    <property type="molecule type" value="Genomic_DNA"/>
</dbReference>
<sequence length="233" mass="26687">MAEDLEKLAKWRGFVPDEELETYRKGGFARRIGIGRRPALLNIDTTYMFVDPAYSQCGREMPELLASLTRLTALFRKLDLPIYYSRRDDRTHPSYRGIWNLKLGTAGDYQYSRDPRADEWPEAYAPREQDRVVMKNKPSCFFATPLEAFLRYDEVDTVIICGISTSGCVRAGAMDAFSHNFRTVLVEDACGDRSPSAHRANLFDLDMKFADVESLDYVERELTARFALPRAAE</sequence>
<organism evidence="3 4">
    <name type="scientific">Falsiroseomonas stagni DSM 19981</name>
    <dbReference type="NCBI Taxonomy" id="1123062"/>
    <lineage>
        <taxon>Bacteria</taxon>
        <taxon>Pseudomonadati</taxon>
        <taxon>Pseudomonadota</taxon>
        <taxon>Alphaproteobacteria</taxon>
        <taxon>Acetobacterales</taxon>
        <taxon>Roseomonadaceae</taxon>
        <taxon>Falsiroseomonas</taxon>
    </lineage>
</organism>
<dbReference type="InterPro" id="IPR050272">
    <property type="entry name" value="Isochorismatase-like_hydrls"/>
</dbReference>
<reference evidence="3 4" key="1">
    <citation type="submission" date="2016-10" db="EMBL/GenBank/DDBJ databases">
        <authorList>
            <person name="de Groot N.N."/>
        </authorList>
    </citation>
    <scope>NUCLEOTIDE SEQUENCE [LARGE SCALE GENOMIC DNA]</scope>
    <source>
        <strain evidence="3 4">DSM 19981</strain>
    </source>
</reference>
<protein>
    <submittedName>
        <fullName evidence="3">Nicotinamidase-related amidase</fullName>
    </submittedName>
</protein>
<dbReference type="PANTHER" id="PTHR43540">
    <property type="entry name" value="PEROXYUREIDOACRYLATE/UREIDOACRYLATE AMIDOHYDROLASE-RELATED"/>
    <property type="match status" value="1"/>
</dbReference>